<comment type="caution">
    <text evidence="2">The sequence shown here is derived from an EMBL/GenBank/DDBJ whole genome shotgun (WGS) entry which is preliminary data.</text>
</comment>
<feature type="non-terminal residue" evidence="2">
    <location>
        <position position="1"/>
    </location>
</feature>
<protein>
    <submittedName>
        <fullName evidence="2">Uncharacterized protein</fullName>
    </submittedName>
</protein>
<reference evidence="2 3" key="1">
    <citation type="submission" date="2024-05" db="EMBL/GenBank/DDBJ databases">
        <title>Genome sequencing and assembly of Indian major carp, Cirrhinus mrigala (Hamilton, 1822).</title>
        <authorList>
            <person name="Mohindra V."/>
            <person name="Chowdhury L.M."/>
            <person name="Lal K."/>
            <person name="Jena J.K."/>
        </authorList>
    </citation>
    <scope>NUCLEOTIDE SEQUENCE [LARGE SCALE GENOMIC DNA]</scope>
    <source>
        <strain evidence="2">CM1030</strain>
        <tissue evidence="2">Blood</tissue>
    </source>
</reference>
<feature type="compositionally biased region" description="Low complexity" evidence="1">
    <location>
        <begin position="82"/>
        <end position="107"/>
    </location>
</feature>
<dbReference type="Proteomes" id="UP001529510">
    <property type="component" value="Unassembled WGS sequence"/>
</dbReference>
<proteinExistence type="predicted"/>
<evidence type="ECO:0000313" key="2">
    <source>
        <dbReference type="EMBL" id="KAL0158603.1"/>
    </source>
</evidence>
<accession>A0ABD0N945</accession>
<dbReference type="EMBL" id="JAMKFB020000023">
    <property type="protein sequence ID" value="KAL0158603.1"/>
    <property type="molecule type" value="Genomic_DNA"/>
</dbReference>
<evidence type="ECO:0000313" key="3">
    <source>
        <dbReference type="Proteomes" id="UP001529510"/>
    </source>
</evidence>
<feature type="region of interest" description="Disordered" evidence="1">
    <location>
        <begin position="1"/>
        <end position="113"/>
    </location>
</feature>
<sequence>NTSSSINPGPKDTTASAIKPPATAATASTTQATSTSAVQPVSTVPVASNVVKKQRPLLPKESAQPAQRPATWNPAGGKFHTSSQKVQKQQQVAQSQAQPQSSANNSSTRYQTR</sequence>
<dbReference type="AlphaFoldDB" id="A0ABD0N945"/>
<feature type="non-terminal residue" evidence="2">
    <location>
        <position position="113"/>
    </location>
</feature>
<feature type="compositionally biased region" description="Low complexity" evidence="1">
    <location>
        <begin position="13"/>
        <end position="37"/>
    </location>
</feature>
<name>A0ABD0N945_CIRMR</name>
<organism evidence="2 3">
    <name type="scientific">Cirrhinus mrigala</name>
    <name type="common">Mrigala</name>
    <dbReference type="NCBI Taxonomy" id="683832"/>
    <lineage>
        <taxon>Eukaryota</taxon>
        <taxon>Metazoa</taxon>
        <taxon>Chordata</taxon>
        <taxon>Craniata</taxon>
        <taxon>Vertebrata</taxon>
        <taxon>Euteleostomi</taxon>
        <taxon>Actinopterygii</taxon>
        <taxon>Neopterygii</taxon>
        <taxon>Teleostei</taxon>
        <taxon>Ostariophysi</taxon>
        <taxon>Cypriniformes</taxon>
        <taxon>Cyprinidae</taxon>
        <taxon>Labeoninae</taxon>
        <taxon>Labeonini</taxon>
        <taxon>Cirrhinus</taxon>
    </lineage>
</organism>
<keyword evidence="3" id="KW-1185">Reference proteome</keyword>
<gene>
    <name evidence="2" type="ORF">M9458_046679</name>
</gene>
<evidence type="ECO:0000256" key="1">
    <source>
        <dbReference type="SAM" id="MobiDB-lite"/>
    </source>
</evidence>